<proteinExistence type="predicted"/>
<dbReference type="OrthoDB" id="8421149at2"/>
<dbReference type="Proteomes" id="UP000306317">
    <property type="component" value="Unassembled WGS sequence"/>
</dbReference>
<reference evidence="1 2" key="1">
    <citation type="submission" date="2017-02" db="EMBL/GenBank/DDBJ databases">
        <title>Whole genome sequencing of Rhodanobacter lindaniclasticus DSM 17932.</title>
        <authorList>
            <person name="Kumar S."/>
            <person name="Patil P."/>
            <person name="Patil P.B."/>
        </authorList>
    </citation>
    <scope>NUCLEOTIDE SEQUENCE [LARGE SCALE GENOMIC DNA]</scope>
    <source>
        <strain evidence="1 2">DSM 17932</strain>
    </source>
</reference>
<dbReference type="InterPro" id="IPR045404">
    <property type="entry name" value="Gp13-like"/>
</dbReference>
<sequence length="287" mass="30300">MRTDRKAGDFDYSAYFKNTAGIVSRQDQTAITAATSLKLQQGEIANVKLNRKIGPVDWARSAFLKAGLDDNAFRVVAGNQSADAATQEMLSSGLAAAVGALSGQAASKVTASAGMATVELVNALAKLGDAASRISVWVMHSAKYYELVKEQAFTTKIEGIANFNVQTGTPVTLNRPVLVTDDPSLVITTGSGSSAVTKYQTLGLTNSGIVIEDTEGEYVSFQEVLGLEQILRRMQGEYAYNLGLKGFTWDVANGGKNPVAAALATAGNWDVAYTSEKDRAGVIVVSD</sequence>
<name>A0A4S3KCF2_9GAMM</name>
<gene>
    <name evidence="1" type="ORF">B1991_14300</name>
</gene>
<dbReference type="EMBL" id="MWIO01000045">
    <property type="protein sequence ID" value="THD06112.1"/>
    <property type="molecule type" value="Genomic_DNA"/>
</dbReference>
<evidence type="ECO:0000313" key="1">
    <source>
        <dbReference type="EMBL" id="THD06112.1"/>
    </source>
</evidence>
<evidence type="ECO:0008006" key="3">
    <source>
        <dbReference type="Google" id="ProtNLM"/>
    </source>
</evidence>
<dbReference type="Pfam" id="PF20036">
    <property type="entry name" value="Gp13-like"/>
    <property type="match status" value="1"/>
</dbReference>
<comment type="caution">
    <text evidence="1">The sequence shown here is derived from an EMBL/GenBank/DDBJ whole genome shotgun (WGS) entry which is preliminary data.</text>
</comment>
<protein>
    <recommendedName>
        <fullName evidence="3">Major capsid protein</fullName>
    </recommendedName>
</protein>
<accession>A0A4S3KCF2</accession>
<dbReference type="AlphaFoldDB" id="A0A4S3KCF2"/>
<organism evidence="1 2">
    <name type="scientific">Rhodanobacter lindaniclasticus</name>
    <dbReference type="NCBI Taxonomy" id="75310"/>
    <lineage>
        <taxon>Bacteria</taxon>
        <taxon>Pseudomonadati</taxon>
        <taxon>Pseudomonadota</taxon>
        <taxon>Gammaproteobacteria</taxon>
        <taxon>Lysobacterales</taxon>
        <taxon>Rhodanobacteraceae</taxon>
        <taxon>Rhodanobacter</taxon>
    </lineage>
</organism>
<evidence type="ECO:0000313" key="2">
    <source>
        <dbReference type="Proteomes" id="UP000306317"/>
    </source>
</evidence>
<keyword evidence="2" id="KW-1185">Reference proteome</keyword>